<evidence type="ECO:0000256" key="1">
    <source>
        <dbReference type="ARBA" id="ARBA00004651"/>
    </source>
</evidence>
<evidence type="ECO:0000313" key="9">
    <source>
        <dbReference type="Proteomes" id="UP000066624"/>
    </source>
</evidence>
<reference evidence="8 9" key="1">
    <citation type="submission" date="2015-07" db="EMBL/GenBank/DDBJ databases">
        <authorList>
            <person name="Noorani M."/>
        </authorList>
    </citation>
    <scope>NUCLEOTIDE SEQUENCE [LARGE SCALE GENOMIC DNA]</scope>
    <source>
        <strain evidence="8 9">KCTC 42284</strain>
    </source>
</reference>
<keyword evidence="4" id="KW-1133">Transmembrane helix</keyword>
<evidence type="ECO:0000256" key="6">
    <source>
        <dbReference type="RuleBase" id="RU004057"/>
    </source>
</evidence>
<protein>
    <submittedName>
        <fullName evidence="8">TonB system transport protein ExbB2</fullName>
    </submittedName>
</protein>
<dbReference type="AlphaFoldDB" id="A0A0K0XT69"/>
<gene>
    <name evidence="8" type="ORF">WM2015_473</name>
</gene>
<proteinExistence type="inferred from homology"/>
<dbReference type="GO" id="GO:0017038">
    <property type="term" value="P:protein import"/>
    <property type="evidence" value="ECO:0007669"/>
    <property type="project" value="TreeGrafter"/>
</dbReference>
<comment type="subcellular location">
    <subcellularLocation>
        <location evidence="1">Cell membrane</location>
        <topology evidence="1">Multi-pass membrane protein</topology>
    </subcellularLocation>
    <subcellularLocation>
        <location evidence="6">Membrane</location>
        <topology evidence="6">Multi-pass membrane protein</topology>
    </subcellularLocation>
</comment>
<comment type="similarity">
    <text evidence="6">Belongs to the exbB/tolQ family.</text>
</comment>
<dbReference type="KEGG" id="wma:WM2015_473"/>
<accession>A0A0K0XT69</accession>
<sequence length="174" mass="19498">MVALSNFLEAIRGFIELGGDVLWAIMAVLLVMWTLIIERFWYFYRVLPSRRRAVVAEWREREDNRSWYAGRIKEEMVSRLAVEMKANVRTIQTLIAICPLLGLLGTVTGMVAVFDVMAFFGTGNARAMASGVSQATVPTMAGMVAALSGVYFGSYLERKADVEAEALEDLLRYE</sequence>
<keyword evidence="2" id="KW-1003">Cell membrane</keyword>
<evidence type="ECO:0000313" key="8">
    <source>
        <dbReference type="EMBL" id="AKS40855.1"/>
    </source>
</evidence>
<dbReference type="InterPro" id="IPR050790">
    <property type="entry name" value="ExbB/TolQ_transport"/>
</dbReference>
<keyword evidence="5" id="KW-0472">Membrane</keyword>
<keyword evidence="6" id="KW-0653">Protein transport</keyword>
<evidence type="ECO:0000256" key="4">
    <source>
        <dbReference type="ARBA" id="ARBA00022989"/>
    </source>
</evidence>
<name>A0A0K0XT69_9GAMM</name>
<dbReference type="EMBL" id="CP012154">
    <property type="protein sequence ID" value="AKS40855.1"/>
    <property type="molecule type" value="Genomic_DNA"/>
</dbReference>
<dbReference type="RefSeq" id="WP_049724531.1">
    <property type="nucleotide sequence ID" value="NZ_CP012154.1"/>
</dbReference>
<feature type="domain" description="MotA/TolQ/ExbB proton channel" evidence="7">
    <location>
        <begin position="64"/>
        <end position="168"/>
    </location>
</feature>
<dbReference type="PANTHER" id="PTHR30625">
    <property type="entry name" value="PROTEIN TOLQ"/>
    <property type="match status" value="1"/>
</dbReference>
<dbReference type="Pfam" id="PF01618">
    <property type="entry name" value="MotA_ExbB"/>
    <property type="match status" value="1"/>
</dbReference>
<evidence type="ECO:0000256" key="5">
    <source>
        <dbReference type="ARBA" id="ARBA00023136"/>
    </source>
</evidence>
<dbReference type="InterPro" id="IPR002898">
    <property type="entry name" value="MotA_ExbB_proton_chnl"/>
</dbReference>
<keyword evidence="6" id="KW-0813">Transport</keyword>
<evidence type="ECO:0000256" key="3">
    <source>
        <dbReference type="ARBA" id="ARBA00022692"/>
    </source>
</evidence>
<evidence type="ECO:0000256" key="2">
    <source>
        <dbReference type="ARBA" id="ARBA00022475"/>
    </source>
</evidence>
<dbReference type="PANTHER" id="PTHR30625:SF18">
    <property type="entry name" value="TONB2 ENERGY TRANSDUCTION SYSTEM INNER MEMBRANE COMPONENT EXBB"/>
    <property type="match status" value="1"/>
</dbReference>
<organism evidence="8 9">
    <name type="scientific">Wenzhouxiangella marina</name>
    <dbReference type="NCBI Taxonomy" id="1579979"/>
    <lineage>
        <taxon>Bacteria</taxon>
        <taxon>Pseudomonadati</taxon>
        <taxon>Pseudomonadota</taxon>
        <taxon>Gammaproteobacteria</taxon>
        <taxon>Chromatiales</taxon>
        <taxon>Wenzhouxiangellaceae</taxon>
        <taxon>Wenzhouxiangella</taxon>
    </lineage>
</organism>
<dbReference type="PATRIC" id="fig|1579979.3.peg.476"/>
<evidence type="ECO:0000259" key="7">
    <source>
        <dbReference type="Pfam" id="PF01618"/>
    </source>
</evidence>
<keyword evidence="9" id="KW-1185">Reference proteome</keyword>
<dbReference type="OrthoDB" id="4045at2"/>
<dbReference type="Proteomes" id="UP000066624">
    <property type="component" value="Chromosome"/>
</dbReference>
<dbReference type="STRING" id="1579979.WM2015_473"/>
<keyword evidence="3" id="KW-0812">Transmembrane</keyword>
<dbReference type="GO" id="GO:0005886">
    <property type="term" value="C:plasma membrane"/>
    <property type="evidence" value="ECO:0007669"/>
    <property type="project" value="UniProtKB-SubCell"/>
</dbReference>